<dbReference type="KEGG" id="pstu:UIB01_02775"/>
<evidence type="ECO:0000313" key="2">
    <source>
        <dbReference type="Proteomes" id="UP000025238"/>
    </source>
</evidence>
<reference evidence="1 2" key="1">
    <citation type="submission" date="2014-03" db="EMBL/GenBank/DDBJ databases">
        <title>Complete genome sequence of Pseudomonas stutzeri 19SMN4.</title>
        <authorList>
            <person name="Brunet-Galmes I."/>
            <person name="Nogales B."/>
            <person name="Busquets A."/>
            <person name="Pena A."/>
            <person name="Gomila M."/>
            <person name="Garcia-Valdes E."/>
            <person name="Lalucat J."/>
            <person name="Bennasar A."/>
            <person name="Bosch R."/>
        </authorList>
    </citation>
    <scope>NUCLEOTIDE SEQUENCE [LARGE SCALE GENOMIC DNA]</scope>
    <source>
        <strain evidence="1 2">19SMN4</strain>
    </source>
</reference>
<accession>A0A023WNT1</accession>
<sequence length="192" mass="20977">MARSRLKAKGRAEVGTFALLPHAVMDSEDFRSLSGSAHIVLMLLLRQYRGRNNGDLSAEFSRAKQWGIGSKSTLAKALLELQARNLILRTREGRFMKPGGCCALYALTWQAIDECDGKIEVAATATAPRKFSLERTKHPVQKVNGQGTKTVPIPSRTVPDNALMGIEIVPTARDGPVQKLDSFLDLPGQSPH</sequence>
<dbReference type="PATRIC" id="fig|316.97.peg.565"/>
<proteinExistence type="predicted"/>
<evidence type="ECO:0000313" key="1">
    <source>
        <dbReference type="EMBL" id="AHY41439.1"/>
    </source>
</evidence>
<name>A0A023WNT1_STUST</name>
<dbReference type="EMBL" id="CP007509">
    <property type="protein sequence ID" value="AHY41439.1"/>
    <property type="molecule type" value="Genomic_DNA"/>
</dbReference>
<organism evidence="1 2">
    <name type="scientific">Stutzerimonas stutzeri</name>
    <name type="common">Pseudomonas stutzeri</name>
    <dbReference type="NCBI Taxonomy" id="316"/>
    <lineage>
        <taxon>Bacteria</taxon>
        <taxon>Pseudomonadati</taxon>
        <taxon>Pseudomonadota</taxon>
        <taxon>Gammaproteobacteria</taxon>
        <taxon>Pseudomonadales</taxon>
        <taxon>Pseudomonadaceae</taxon>
        <taxon>Stutzerimonas</taxon>
    </lineage>
</organism>
<dbReference type="Proteomes" id="UP000025238">
    <property type="component" value="Chromosome"/>
</dbReference>
<protein>
    <submittedName>
        <fullName evidence="1">Uncharacterized protein</fullName>
    </submittedName>
</protein>
<dbReference type="AlphaFoldDB" id="A0A023WNT1"/>
<gene>
    <name evidence="1" type="ORF">UIB01_02775</name>
</gene>